<evidence type="ECO:0000256" key="2">
    <source>
        <dbReference type="ARBA" id="ARBA00022741"/>
    </source>
</evidence>
<keyword evidence="2" id="KW-0547">Nucleotide-binding</keyword>
<dbReference type="InterPro" id="IPR003439">
    <property type="entry name" value="ABC_transporter-like_ATP-bd"/>
</dbReference>
<evidence type="ECO:0000313" key="5">
    <source>
        <dbReference type="EMBL" id="OEE62577.1"/>
    </source>
</evidence>
<dbReference type="Proteomes" id="UP000095039">
    <property type="component" value="Unassembled WGS sequence"/>
</dbReference>
<evidence type="ECO:0000313" key="6">
    <source>
        <dbReference type="Proteomes" id="UP000095039"/>
    </source>
</evidence>
<accession>A0A1E5CAY0</accession>
<dbReference type="InterPro" id="IPR027417">
    <property type="entry name" value="P-loop_NTPase"/>
</dbReference>
<reference evidence="5 6" key="1">
    <citation type="journal article" date="2012" name="Science">
        <title>Ecological populations of bacteria act as socially cohesive units of antibiotic production and resistance.</title>
        <authorList>
            <person name="Cordero O.X."/>
            <person name="Wildschutte H."/>
            <person name="Kirkup B."/>
            <person name="Proehl S."/>
            <person name="Ngo L."/>
            <person name="Hussain F."/>
            <person name="Le Roux F."/>
            <person name="Mincer T."/>
            <person name="Polz M.F."/>
        </authorList>
    </citation>
    <scope>NUCLEOTIDE SEQUENCE [LARGE SCALE GENOMIC DNA]</scope>
    <source>
        <strain evidence="5 6">FF-454</strain>
    </source>
</reference>
<feature type="domain" description="ABC transporter" evidence="4">
    <location>
        <begin position="8"/>
        <end position="257"/>
    </location>
</feature>
<dbReference type="GO" id="GO:0015833">
    <property type="term" value="P:peptide transport"/>
    <property type="evidence" value="ECO:0007669"/>
    <property type="project" value="InterPro"/>
</dbReference>
<evidence type="ECO:0000256" key="3">
    <source>
        <dbReference type="ARBA" id="ARBA00022840"/>
    </source>
</evidence>
<dbReference type="CDD" id="cd03257">
    <property type="entry name" value="ABC_NikE_OppD_transporters"/>
    <property type="match status" value="1"/>
</dbReference>
<proteinExistence type="predicted"/>
<dbReference type="InterPro" id="IPR013563">
    <property type="entry name" value="Oligopep_ABC_C"/>
</dbReference>
<dbReference type="InterPro" id="IPR050319">
    <property type="entry name" value="ABC_transp_ATP-bind"/>
</dbReference>
<name>A0A1E5CAY0_9GAMM</name>
<dbReference type="SUPFAM" id="SSF52540">
    <property type="entry name" value="P-loop containing nucleoside triphosphate hydrolases"/>
    <property type="match status" value="1"/>
</dbReference>
<keyword evidence="6" id="KW-1185">Reference proteome</keyword>
<dbReference type="EMBL" id="AJWN02000035">
    <property type="protein sequence ID" value="OEE62577.1"/>
    <property type="molecule type" value="Genomic_DNA"/>
</dbReference>
<dbReference type="GO" id="GO:0016887">
    <property type="term" value="F:ATP hydrolysis activity"/>
    <property type="evidence" value="ECO:0007669"/>
    <property type="project" value="InterPro"/>
</dbReference>
<gene>
    <name evidence="5" type="ORF">A1OK_07165</name>
</gene>
<keyword evidence="1" id="KW-0813">Transport</keyword>
<dbReference type="Pfam" id="PF00005">
    <property type="entry name" value="ABC_tran"/>
    <property type="match status" value="1"/>
</dbReference>
<evidence type="ECO:0000256" key="1">
    <source>
        <dbReference type="ARBA" id="ARBA00022448"/>
    </source>
</evidence>
<dbReference type="Gene3D" id="3.40.50.300">
    <property type="entry name" value="P-loop containing nucleotide triphosphate hydrolases"/>
    <property type="match status" value="1"/>
</dbReference>
<dbReference type="AlphaFoldDB" id="A0A1E5CAY0"/>
<dbReference type="SMART" id="SM00382">
    <property type="entry name" value="AAA"/>
    <property type="match status" value="1"/>
</dbReference>
<comment type="caution">
    <text evidence="5">The sequence shown here is derived from an EMBL/GenBank/DDBJ whole genome shotgun (WGS) entry which is preliminary data.</text>
</comment>
<dbReference type="NCBIfam" id="TIGR01727">
    <property type="entry name" value="oligo_HPY"/>
    <property type="match status" value="1"/>
</dbReference>
<dbReference type="InterPro" id="IPR017871">
    <property type="entry name" value="ABC_transporter-like_CS"/>
</dbReference>
<dbReference type="RefSeq" id="WP_016961546.1">
    <property type="nucleotide sequence ID" value="NZ_AJWN02000035.1"/>
</dbReference>
<dbReference type="PANTHER" id="PTHR43776:SF8">
    <property type="entry name" value="ABC TRANSPORTER, ATP-BINDING PROTEIN"/>
    <property type="match status" value="1"/>
</dbReference>
<protein>
    <submittedName>
        <fullName evidence="5">Chemotaxis protein</fullName>
    </submittedName>
</protein>
<dbReference type="GO" id="GO:0055085">
    <property type="term" value="P:transmembrane transport"/>
    <property type="evidence" value="ECO:0007669"/>
    <property type="project" value="UniProtKB-ARBA"/>
</dbReference>
<dbReference type="Pfam" id="PF08352">
    <property type="entry name" value="oligo_HPY"/>
    <property type="match status" value="1"/>
</dbReference>
<dbReference type="InterPro" id="IPR003593">
    <property type="entry name" value="AAA+_ATPase"/>
</dbReference>
<dbReference type="PROSITE" id="PS50893">
    <property type="entry name" value="ABC_TRANSPORTER_2"/>
    <property type="match status" value="1"/>
</dbReference>
<sequence length="322" mass="35628">MDNNETILSIKNLMMDFRIGHSKTHLMRAVNDVSFDLRKGEALAIVGESGSGKSTGARILTRIYKETGGSITFKGKPLADYVSEYGELEYARQVQMIFQDPFSSLNPVHNIHHHIARPLLIHQRATKQNVTEKVIALLELVGLSPAVETAQKFPHELSGGQRQRVAIARAIAVDPEVILADEPISMLDVSVRLGILNLMADLKDKHGIAFMYITHDIATARYFAEKTAVMYVGHMVEWGESDSVTQNPQHPYSKLLLSAVPEVGKAGRRDLSVKKGDIPLWKPSSVGCPFASRCPIATDTCTQSMPEATRVRPGHYARCHHL</sequence>
<keyword evidence="3" id="KW-0067">ATP-binding</keyword>
<organism evidence="5 6">
    <name type="scientific">Enterovibrio norvegicus FF-454</name>
    <dbReference type="NCBI Taxonomy" id="1185651"/>
    <lineage>
        <taxon>Bacteria</taxon>
        <taxon>Pseudomonadati</taxon>
        <taxon>Pseudomonadota</taxon>
        <taxon>Gammaproteobacteria</taxon>
        <taxon>Vibrionales</taxon>
        <taxon>Vibrionaceae</taxon>
        <taxon>Enterovibrio</taxon>
    </lineage>
</organism>
<dbReference type="PROSITE" id="PS00211">
    <property type="entry name" value="ABC_TRANSPORTER_1"/>
    <property type="match status" value="1"/>
</dbReference>
<evidence type="ECO:0000259" key="4">
    <source>
        <dbReference type="PROSITE" id="PS50893"/>
    </source>
</evidence>
<dbReference type="FunFam" id="3.40.50.300:FF:000016">
    <property type="entry name" value="Oligopeptide ABC transporter ATP-binding component"/>
    <property type="match status" value="1"/>
</dbReference>
<dbReference type="PANTHER" id="PTHR43776">
    <property type="entry name" value="TRANSPORT ATP-BINDING PROTEIN"/>
    <property type="match status" value="1"/>
</dbReference>
<dbReference type="GO" id="GO:0005524">
    <property type="term" value="F:ATP binding"/>
    <property type="evidence" value="ECO:0007669"/>
    <property type="project" value="UniProtKB-KW"/>
</dbReference>